<dbReference type="Proteomes" id="UP000033636">
    <property type="component" value="Unassembled WGS sequence"/>
</dbReference>
<comment type="caution">
    <text evidence="1">The sequence shown here is derived from an EMBL/GenBank/DDBJ whole genome shotgun (WGS) entry which is preliminary data.</text>
</comment>
<dbReference type="EC" id="2.1.1.-" evidence="1"/>
<accession>A0ACC6UY84</accession>
<sequence>MSWRGEFFDEVYRDFMEHYRGKEVSAAEAEFLRKELGIEPGHRFLDAACGHGRHMAFMPEGAVVGLDVNLRYLAEAKKYGDVVAADLRMPPFRRRAFDGAYIMHSSLGMFGDEEDLEILMWLSGSIKPGGRLAVDIANKAKLDRAYSLFGESWNMWISAGPYRVLSAAIYNPLTGIVRETRYIYKAGEYLGSRALELRVYSASELGLMLRSVGMSIVAVYGDFNGSPYNDASDRLIVVAVKAGGVPEPIKAAVAWP</sequence>
<name>A0ACC6UY84_9CREN</name>
<organism evidence="1 2">
    <name type="scientific">Thermoproteus sp. AZ2</name>
    <dbReference type="NCBI Taxonomy" id="1609232"/>
    <lineage>
        <taxon>Archaea</taxon>
        <taxon>Thermoproteota</taxon>
        <taxon>Thermoprotei</taxon>
        <taxon>Thermoproteales</taxon>
        <taxon>Thermoproteaceae</taxon>
        <taxon>Thermoproteus</taxon>
    </lineage>
</organism>
<evidence type="ECO:0000313" key="1">
    <source>
        <dbReference type="EMBL" id="MFB6489758.1"/>
    </source>
</evidence>
<reference evidence="1" key="1">
    <citation type="submission" date="2024-07" db="EMBL/GenBank/DDBJ databases">
        <title>Metagenome and Metagenome-Assembled Genomes of Archaea from a hot spring from the geothermal field of Los Azufres, Mexico.</title>
        <authorList>
            <person name="Marin-Paredes R."/>
            <person name="Martinez-Romero E."/>
            <person name="Servin-Garciduenas L.E."/>
        </authorList>
    </citation>
    <scope>NUCLEOTIDE SEQUENCE</scope>
</reference>
<proteinExistence type="predicted"/>
<gene>
    <name evidence="1" type="ORF">TU35_000685</name>
</gene>
<dbReference type="EMBL" id="JZWT02000002">
    <property type="protein sequence ID" value="MFB6489758.1"/>
    <property type="molecule type" value="Genomic_DNA"/>
</dbReference>
<keyword evidence="1" id="KW-0808">Transferase</keyword>
<keyword evidence="1" id="KW-0489">Methyltransferase</keyword>
<protein>
    <submittedName>
        <fullName evidence="1">Class I SAM-dependent methyltransferase</fullName>
        <ecNumber evidence="1">2.1.1.-</ecNumber>
    </submittedName>
</protein>
<evidence type="ECO:0000313" key="2">
    <source>
        <dbReference type="Proteomes" id="UP000033636"/>
    </source>
</evidence>